<evidence type="ECO:0000256" key="21">
    <source>
        <dbReference type="ARBA" id="ARBA00049161"/>
    </source>
</evidence>
<dbReference type="Proteomes" id="UP000006786">
    <property type="component" value="Unassembled WGS sequence"/>
</dbReference>
<evidence type="ECO:0000256" key="3">
    <source>
        <dbReference type="ARBA" id="ARBA00004799"/>
    </source>
</evidence>
<dbReference type="Pfam" id="PF02875">
    <property type="entry name" value="Mur_ligase_C"/>
    <property type="match status" value="1"/>
</dbReference>
<keyword evidence="26" id="KW-1185">Reference proteome</keyword>
<evidence type="ECO:0000256" key="15">
    <source>
        <dbReference type="ARBA" id="ARBA00030048"/>
    </source>
</evidence>
<evidence type="ECO:0000256" key="10">
    <source>
        <dbReference type="ARBA" id="ARBA00022723"/>
    </source>
</evidence>
<gene>
    <name evidence="25" type="ORF">NA2_08946</name>
</gene>
<dbReference type="NCBIfam" id="TIGR01499">
    <property type="entry name" value="folC"/>
    <property type="match status" value="1"/>
</dbReference>
<evidence type="ECO:0000259" key="23">
    <source>
        <dbReference type="Pfam" id="PF02875"/>
    </source>
</evidence>
<dbReference type="SUPFAM" id="SSF53623">
    <property type="entry name" value="MurD-like peptide ligases, catalytic domain"/>
    <property type="match status" value="1"/>
</dbReference>
<comment type="function">
    <text evidence="2">Functions in two distinct reactions of the de novo folate biosynthetic pathway. Catalyzes the addition of a glutamate residue to dihydropteroate (7,8-dihydropteroate or H2Pte) to form dihydrofolate (7,8-dihydrofolate monoglutamate or H2Pte-Glu). Also catalyzes successive additions of L-glutamate to tetrahydrofolate or 10-formyltetrahydrofolate or 5,10-methylenetetrahydrofolate, leading to folylpolyglutamate derivatives.</text>
</comment>
<protein>
    <recommendedName>
        <fullName evidence="8">Dihydrofolate synthase/folylpolyglutamate synthase</fullName>
        <ecNumber evidence="6">6.3.2.12</ecNumber>
        <ecNumber evidence="7">6.3.2.17</ecNumber>
    </recommendedName>
    <alternativeName>
        <fullName evidence="17">Folylpoly-gamma-glutamate synthetase-dihydrofolate synthetase</fullName>
    </alternativeName>
    <alternativeName>
        <fullName evidence="15">Folylpolyglutamate synthetase</fullName>
    </alternativeName>
    <alternativeName>
        <fullName evidence="16">Tetrahydrofolylpolyglutamate synthase</fullName>
    </alternativeName>
</protein>
<proteinExistence type="inferred from homology"/>
<evidence type="ECO:0000256" key="11">
    <source>
        <dbReference type="ARBA" id="ARBA00022741"/>
    </source>
</evidence>
<dbReference type="Gene3D" id="3.90.190.20">
    <property type="entry name" value="Mur ligase, C-terminal domain"/>
    <property type="match status" value="1"/>
</dbReference>
<keyword evidence="12 22" id="KW-0067">ATP-binding</keyword>
<evidence type="ECO:0000313" key="25">
    <source>
        <dbReference type="EMBL" id="EKF19245.1"/>
    </source>
</evidence>
<dbReference type="PATRIC" id="fig|391937.3.peg.1840"/>
<name>K2MEU4_9HYPH</name>
<comment type="catalytic activity">
    <reaction evidence="19">
        <text>10-formyltetrahydrofolyl-(gamma-L-Glu)(n) + L-glutamate + ATP = 10-formyltetrahydrofolyl-(gamma-L-Glu)(n+1) + ADP + phosphate + H(+)</text>
        <dbReference type="Rhea" id="RHEA:51904"/>
        <dbReference type="Rhea" id="RHEA-COMP:13088"/>
        <dbReference type="Rhea" id="RHEA-COMP:14300"/>
        <dbReference type="ChEBI" id="CHEBI:15378"/>
        <dbReference type="ChEBI" id="CHEBI:29985"/>
        <dbReference type="ChEBI" id="CHEBI:30616"/>
        <dbReference type="ChEBI" id="CHEBI:43474"/>
        <dbReference type="ChEBI" id="CHEBI:134413"/>
        <dbReference type="ChEBI" id="CHEBI:456216"/>
        <dbReference type="EC" id="6.3.2.17"/>
    </reaction>
</comment>
<evidence type="ECO:0000256" key="19">
    <source>
        <dbReference type="ARBA" id="ARBA00047808"/>
    </source>
</evidence>
<comment type="similarity">
    <text evidence="5 22">Belongs to the folylpolyglutamate synthase family.</text>
</comment>
<dbReference type="GO" id="GO:0046654">
    <property type="term" value="P:tetrahydrofolate biosynthetic process"/>
    <property type="evidence" value="ECO:0007669"/>
    <property type="project" value="UniProtKB-UniPathway"/>
</dbReference>
<dbReference type="GO" id="GO:0005737">
    <property type="term" value="C:cytoplasm"/>
    <property type="evidence" value="ECO:0007669"/>
    <property type="project" value="TreeGrafter"/>
</dbReference>
<organism evidence="25 26">
    <name type="scientific">Nitratireductor pacificus pht-3B</name>
    <dbReference type="NCBI Taxonomy" id="391937"/>
    <lineage>
        <taxon>Bacteria</taxon>
        <taxon>Pseudomonadati</taxon>
        <taxon>Pseudomonadota</taxon>
        <taxon>Alphaproteobacteria</taxon>
        <taxon>Hyphomicrobiales</taxon>
        <taxon>Phyllobacteriaceae</taxon>
        <taxon>Nitratireductor</taxon>
    </lineage>
</organism>
<evidence type="ECO:0000256" key="6">
    <source>
        <dbReference type="ARBA" id="ARBA00013023"/>
    </source>
</evidence>
<dbReference type="InterPro" id="IPR018109">
    <property type="entry name" value="Folylpolyglutamate_synth_CS"/>
</dbReference>
<dbReference type="UniPathway" id="UPA00077">
    <property type="reaction ID" value="UER00157"/>
</dbReference>
<dbReference type="GO" id="GO:0008841">
    <property type="term" value="F:dihydrofolate synthase activity"/>
    <property type="evidence" value="ECO:0007669"/>
    <property type="project" value="UniProtKB-EC"/>
</dbReference>
<dbReference type="GO" id="GO:0046656">
    <property type="term" value="P:folic acid biosynthetic process"/>
    <property type="evidence" value="ECO:0007669"/>
    <property type="project" value="UniProtKB-KW"/>
</dbReference>
<dbReference type="PANTHER" id="PTHR11136:SF0">
    <property type="entry name" value="DIHYDROFOLATE SYNTHETASE-RELATED"/>
    <property type="match status" value="1"/>
</dbReference>
<dbReference type="FunFam" id="3.40.1190.10:FF:000011">
    <property type="entry name" value="Folylpolyglutamate synthase/dihydrofolate synthase"/>
    <property type="match status" value="1"/>
</dbReference>
<sequence>MTLLSAEGEIERLMALHPKGFDLSLDRITRLLDRLGNPHRRLPPVLHVAGTNGKGSATAFARAALEASGRIVHVHTSPHLVNWHERYRLGAEGGGRLVQDAVLAEAVARVAEANRGEQITVFEILTAVMFVLFSEHPADAAIVEVGLGGRYDATNVIEQPAATLIMPISLDHEAYLGDRVELIAAEKAGIIKRGCPVVIGQQEFDAAREVLVDTAERLGCPMAVYGEDFLAFEENGRMAYQDDNGLFDLPLPKLTGRHQIANAAAALAAVKAAGFPVNLRTAEAAVERVAWPGRLQRLARGPLADLAPAGAEIWIDGGHNPGAGEAIAEALATEEDRSPRPLFLIAGMINTKDQTGFFRAFEGMARHVYTVPVQMSEASVPNDELAARASAAGLSAEPVHSVANALKLLRDTLDRGRDGTEPPPRILICGSLYLIGAVLAENGTPPR</sequence>
<dbReference type="InterPro" id="IPR036565">
    <property type="entry name" value="Mur-like_cat_sf"/>
</dbReference>
<dbReference type="InterPro" id="IPR001645">
    <property type="entry name" value="Folylpolyglutamate_synth"/>
</dbReference>
<comment type="catalytic activity">
    <reaction evidence="18">
        <text>(6S)-5,6,7,8-tetrahydrofolyl-(gamma-L-Glu)(n) + L-glutamate + ATP = (6S)-5,6,7,8-tetrahydrofolyl-(gamma-L-Glu)(n+1) + ADP + phosphate + H(+)</text>
        <dbReference type="Rhea" id="RHEA:10580"/>
        <dbReference type="Rhea" id="RHEA-COMP:14738"/>
        <dbReference type="Rhea" id="RHEA-COMP:14740"/>
        <dbReference type="ChEBI" id="CHEBI:15378"/>
        <dbReference type="ChEBI" id="CHEBI:29985"/>
        <dbReference type="ChEBI" id="CHEBI:30616"/>
        <dbReference type="ChEBI" id="CHEBI:43474"/>
        <dbReference type="ChEBI" id="CHEBI:141005"/>
        <dbReference type="ChEBI" id="CHEBI:456216"/>
        <dbReference type="EC" id="6.3.2.17"/>
    </reaction>
</comment>
<dbReference type="GO" id="GO:0004326">
    <property type="term" value="F:tetrahydrofolylpolyglutamate synthase activity"/>
    <property type="evidence" value="ECO:0007669"/>
    <property type="project" value="UniProtKB-EC"/>
</dbReference>
<dbReference type="GO" id="GO:0046872">
    <property type="term" value="F:metal ion binding"/>
    <property type="evidence" value="ECO:0007669"/>
    <property type="project" value="UniProtKB-KW"/>
</dbReference>
<comment type="pathway">
    <text evidence="3">Cofactor biosynthesis; tetrahydrofolate biosynthesis; 7,8-dihydrofolate from 2-amino-4-hydroxy-6-hydroxymethyl-7,8-dihydropteridine diphosphate and 4-aminobenzoate: step 2/2.</text>
</comment>
<dbReference type="GO" id="GO:0005524">
    <property type="term" value="F:ATP binding"/>
    <property type="evidence" value="ECO:0007669"/>
    <property type="project" value="UniProtKB-KW"/>
</dbReference>
<evidence type="ECO:0000256" key="9">
    <source>
        <dbReference type="ARBA" id="ARBA00022598"/>
    </source>
</evidence>
<evidence type="ECO:0000256" key="7">
    <source>
        <dbReference type="ARBA" id="ARBA00013025"/>
    </source>
</evidence>
<evidence type="ECO:0000256" key="4">
    <source>
        <dbReference type="ARBA" id="ARBA00005150"/>
    </source>
</evidence>
<dbReference type="SUPFAM" id="SSF53244">
    <property type="entry name" value="MurD-like peptide ligases, peptide-binding domain"/>
    <property type="match status" value="1"/>
</dbReference>
<evidence type="ECO:0000256" key="22">
    <source>
        <dbReference type="PIRNR" id="PIRNR001563"/>
    </source>
</evidence>
<keyword evidence="14" id="KW-0289">Folate biosynthesis</keyword>
<dbReference type="PANTHER" id="PTHR11136">
    <property type="entry name" value="FOLYLPOLYGLUTAMATE SYNTHASE-RELATED"/>
    <property type="match status" value="1"/>
</dbReference>
<keyword evidence="9 22" id="KW-0436">Ligase</keyword>
<dbReference type="InterPro" id="IPR036615">
    <property type="entry name" value="Mur_ligase_C_dom_sf"/>
</dbReference>
<comment type="catalytic activity">
    <reaction evidence="20">
        <text>(6R)-5,10-methylenetetrahydrofolyl-(gamma-L-Glu)(n) + L-glutamate + ATP = (6R)-5,10-methylenetetrahydrofolyl-(gamma-L-Glu)(n+1) + ADP + phosphate + H(+)</text>
        <dbReference type="Rhea" id="RHEA:51912"/>
        <dbReference type="Rhea" id="RHEA-COMP:13257"/>
        <dbReference type="Rhea" id="RHEA-COMP:13258"/>
        <dbReference type="ChEBI" id="CHEBI:15378"/>
        <dbReference type="ChEBI" id="CHEBI:29985"/>
        <dbReference type="ChEBI" id="CHEBI:30616"/>
        <dbReference type="ChEBI" id="CHEBI:43474"/>
        <dbReference type="ChEBI" id="CHEBI:136572"/>
        <dbReference type="ChEBI" id="CHEBI:456216"/>
        <dbReference type="EC" id="6.3.2.17"/>
    </reaction>
</comment>
<evidence type="ECO:0000256" key="12">
    <source>
        <dbReference type="ARBA" id="ARBA00022840"/>
    </source>
</evidence>
<evidence type="ECO:0000256" key="13">
    <source>
        <dbReference type="ARBA" id="ARBA00022842"/>
    </source>
</evidence>
<dbReference type="EMBL" id="AMRM01000008">
    <property type="protein sequence ID" value="EKF19245.1"/>
    <property type="molecule type" value="Genomic_DNA"/>
</dbReference>
<dbReference type="AlphaFoldDB" id="K2MEU4"/>
<dbReference type="RefSeq" id="WP_008596328.1">
    <property type="nucleotide sequence ID" value="NZ_AMRM01000008.1"/>
</dbReference>
<dbReference type="InterPro" id="IPR013221">
    <property type="entry name" value="Mur_ligase_cen"/>
</dbReference>
<dbReference type="STRING" id="391937.NA2_08946"/>
<comment type="catalytic activity">
    <reaction evidence="21">
        <text>7,8-dihydropteroate + L-glutamate + ATP = 7,8-dihydrofolate + ADP + phosphate + H(+)</text>
        <dbReference type="Rhea" id="RHEA:23584"/>
        <dbReference type="ChEBI" id="CHEBI:15378"/>
        <dbReference type="ChEBI" id="CHEBI:17839"/>
        <dbReference type="ChEBI" id="CHEBI:29985"/>
        <dbReference type="ChEBI" id="CHEBI:30616"/>
        <dbReference type="ChEBI" id="CHEBI:43474"/>
        <dbReference type="ChEBI" id="CHEBI:57451"/>
        <dbReference type="ChEBI" id="CHEBI:456216"/>
        <dbReference type="EC" id="6.3.2.12"/>
    </reaction>
</comment>
<feature type="domain" description="Mur ligase C-terminal" evidence="23">
    <location>
        <begin position="309"/>
        <end position="414"/>
    </location>
</feature>
<dbReference type="PIRSF" id="PIRSF001563">
    <property type="entry name" value="Folylpolyglu_synth"/>
    <property type="match status" value="1"/>
</dbReference>
<evidence type="ECO:0000256" key="18">
    <source>
        <dbReference type="ARBA" id="ARBA00047493"/>
    </source>
</evidence>
<dbReference type="EC" id="6.3.2.17" evidence="7"/>
<comment type="cofactor">
    <cofactor evidence="1">
        <name>Mg(2+)</name>
        <dbReference type="ChEBI" id="CHEBI:18420"/>
    </cofactor>
</comment>
<evidence type="ECO:0000259" key="24">
    <source>
        <dbReference type="Pfam" id="PF08245"/>
    </source>
</evidence>
<dbReference type="InterPro" id="IPR004101">
    <property type="entry name" value="Mur_ligase_C"/>
</dbReference>
<keyword evidence="10" id="KW-0479">Metal-binding</keyword>
<dbReference type="eggNOG" id="COG0285">
    <property type="taxonomic scope" value="Bacteria"/>
</dbReference>
<evidence type="ECO:0000256" key="16">
    <source>
        <dbReference type="ARBA" id="ARBA00030592"/>
    </source>
</evidence>
<evidence type="ECO:0000256" key="8">
    <source>
        <dbReference type="ARBA" id="ARBA00019357"/>
    </source>
</evidence>
<dbReference type="Gene3D" id="3.40.1190.10">
    <property type="entry name" value="Mur-like, catalytic domain"/>
    <property type="match status" value="1"/>
</dbReference>
<comment type="pathway">
    <text evidence="4">Cofactor biosynthesis; tetrahydrofolylpolyglutamate biosynthesis.</text>
</comment>
<evidence type="ECO:0000256" key="20">
    <source>
        <dbReference type="ARBA" id="ARBA00049035"/>
    </source>
</evidence>
<dbReference type="PROSITE" id="PS01012">
    <property type="entry name" value="FOLYLPOLYGLU_SYNT_2"/>
    <property type="match status" value="1"/>
</dbReference>
<accession>K2MEU4</accession>
<evidence type="ECO:0000256" key="14">
    <source>
        <dbReference type="ARBA" id="ARBA00022909"/>
    </source>
</evidence>
<dbReference type="Pfam" id="PF08245">
    <property type="entry name" value="Mur_ligase_M"/>
    <property type="match status" value="1"/>
</dbReference>
<dbReference type="OrthoDB" id="9809356at2"/>
<comment type="caution">
    <text evidence="25">The sequence shown here is derived from an EMBL/GenBank/DDBJ whole genome shotgun (WGS) entry which is preliminary data.</text>
</comment>
<keyword evidence="11 22" id="KW-0547">Nucleotide-binding</keyword>
<evidence type="ECO:0000256" key="1">
    <source>
        <dbReference type="ARBA" id="ARBA00001946"/>
    </source>
</evidence>
<reference evidence="25 26" key="1">
    <citation type="journal article" date="2012" name="J. Bacteriol.">
        <title>Genome Sequence of Nitratireductor pacificus Type Strain pht-3B.</title>
        <authorList>
            <person name="Lai Q."/>
            <person name="Li G."/>
            <person name="Shao Z."/>
        </authorList>
    </citation>
    <scope>NUCLEOTIDE SEQUENCE [LARGE SCALE GENOMIC DNA]</scope>
    <source>
        <strain evidence="26">pht-3B</strain>
    </source>
</reference>
<evidence type="ECO:0000313" key="26">
    <source>
        <dbReference type="Proteomes" id="UP000006786"/>
    </source>
</evidence>
<evidence type="ECO:0000256" key="5">
    <source>
        <dbReference type="ARBA" id="ARBA00008276"/>
    </source>
</evidence>
<evidence type="ECO:0000256" key="2">
    <source>
        <dbReference type="ARBA" id="ARBA00002714"/>
    </source>
</evidence>
<feature type="domain" description="Mur ligase central" evidence="24">
    <location>
        <begin position="48"/>
        <end position="270"/>
    </location>
</feature>
<dbReference type="EC" id="6.3.2.12" evidence="6"/>
<keyword evidence="13" id="KW-0460">Magnesium</keyword>
<evidence type="ECO:0000256" key="17">
    <source>
        <dbReference type="ARBA" id="ARBA00032510"/>
    </source>
</evidence>